<evidence type="ECO:0000256" key="5">
    <source>
        <dbReference type="ARBA" id="ARBA00022694"/>
    </source>
</evidence>
<dbReference type="RefSeq" id="WP_265615607.1">
    <property type="nucleotide sequence ID" value="NZ_JAPFRD010000001.1"/>
</dbReference>
<comment type="function">
    <text evidence="6">Methylates the ribose at the nucleotide 34 wobble position in the two leucyl isoacceptors tRNA(Leu)(CmAA) and tRNA(Leu)(cmnm5UmAA). Catalyzes the methyl transfer from S-adenosyl-L-methionine to the 2'-OH of the wobble nucleotide.</text>
</comment>
<proteinExistence type="inferred from homology"/>
<dbReference type="Gene3D" id="3.40.1280.10">
    <property type="match status" value="1"/>
</dbReference>
<feature type="binding site" evidence="6">
    <location>
        <position position="100"/>
    </location>
    <ligand>
        <name>S-adenosyl-L-methionine</name>
        <dbReference type="ChEBI" id="CHEBI:59789"/>
    </ligand>
</feature>
<evidence type="ECO:0000256" key="1">
    <source>
        <dbReference type="ARBA" id="ARBA00022490"/>
    </source>
</evidence>
<protein>
    <recommendedName>
        <fullName evidence="6">tRNA (cytidine(34)-2'-O)-methyltransferase</fullName>
        <ecNumber evidence="6">2.1.1.207</ecNumber>
    </recommendedName>
    <alternativeName>
        <fullName evidence="6">tRNA (cytidine/uridine-2'-O-)-methyltransferase TrmL</fullName>
    </alternativeName>
</protein>
<keyword evidence="4 6" id="KW-0949">S-adenosyl-L-methionine</keyword>
<keyword evidence="3 6" id="KW-0808">Transferase</keyword>
<sequence>MFHIVLHEPKMPQNTGNIIRLVSNNGCHLHLIEPLGFELDEKKLRRASLDYRDLANVTVHPSYEVFLSKFAGHRIFALTTKGSRCYTAPQYEDGDVLLFGSETAGLPDRILQSMTEDFRIRVPMQPGARSLNLSNTVAIVSYEAWRQQQFSGGQ</sequence>
<dbReference type="Proteomes" id="UP001142810">
    <property type="component" value="Unassembled WGS sequence"/>
</dbReference>
<dbReference type="Pfam" id="PF00588">
    <property type="entry name" value="SpoU_methylase"/>
    <property type="match status" value="1"/>
</dbReference>
<comment type="caution">
    <text evidence="8">The sequence shown here is derived from an EMBL/GenBank/DDBJ whole genome shotgun (WGS) entry which is preliminary data.</text>
</comment>
<evidence type="ECO:0000259" key="7">
    <source>
        <dbReference type="Pfam" id="PF00588"/>
    </source>
</evidence>
<keyword evidence="2 6" id="KW-0489">Methyltransferase</keyword>
<comment type="catalytic activity">
    <reaction evidence="6">
        <text>5-carboxymethylaminomethyluridine(34) in tRNA(Leu) + S-adenosyl-L-methionine = 5-carboxymethylaminomethyl-2'-O-methyluridine(34) in tRNA(Leu) + S-adenosyl-L-homocysteine + H(+)</text>
        <dbReference type="Rhea" id="RHEA:43088"/>
        <dbReference type="Rhea" id="RHEA-COMP:10333"/>
        <dbReference type="Rhea" id="RHEA-COMP:10334"/>
        <dbReference type="ChEBI" id="CHEBI:15378"/>
        <dbReference type="ChEBI" id="CHEBI:57856"/>
        <dbReference type="ChEBI" id="CHEBI:59789"/>
        <dbReference type="ChEBI" id="CHEBI:74508"/>
        <dbReference type="ChEBI" id="CHEBI:74511"/>
        <dbReference type="EC" id="2.1.1.207"/>
    </reaction>
</comment>
<dbReference type="PANTHER" id="PTHR42971:SF1">
    <property type="entry name" value="TRNA (CYTIDINE(34)-2'-O)-METHYLTRANSFERASE"/>
    <property type="match status" value="1"/>
</dbReference>
<comment type="catalytic activity">
    <reaction evidence="6">
        <text>cytidine(34) in tRNA + S-adenosyl-L-methionine = 2'-O-methylcytidine(34) in tRNA + S-adenosyl-L-homocysteine + H(+)</text>
        <dbReference type="Rhea" id="RHEA:43084"/>
        <dbReference type="Rhea" id="RHEA-COMP:10331"/>
        <dbReference type="Rhea" id="RHEA-COMP:10332"/>
        <dbReference type="ChEBI" id="CHEBI:15378"/>
        <dbReference type="ChEBI" id="CHEBI:57856"/>
        <dbReference type="ChEBI" id="CHEBI:59789"/>
        <dbReference type="ChEBI" id="CHEBI:74495"/>
        <dbReference type="ChEBI" id="CHEBI:82748"/>
        <dbReference type="EC" id="2.1.1.207"/>
    </reaction>
</comment>
<comment type="similarity">
    <text evidence="6">Belongs to the class IV-like SAM-binding methyltransferase superfamily. RNA methyltransferase TrmH family. TrmL subfamily.</text>
</comment>
<dbReference type="EC" id="2.1.1.207" evidence="6"/>
<evidence type="ECO:0000313" key="9">
    <source>
        <dbReference type="Proteomes" id="UP001142810"/>
    </source>
</evidence>
<accession>A0ABT3P2B7</accession>
<feature type="binding site" evidence="6">
    <location>
        <position position="122"/>
    </location>
    <ligand>
        <name>S-adenosyl-L-methionine</name>
        <dbReference type="ChEBI" id="CHEBI:59789"/>
    </ligand>
</feature>
<name>A0ABT3P2B7_9ALTE</name>
<feature type="binding site" evidence="6">
    <location>
        <position position="130"/>
    </location>
    <ligand>
        <name>S-adenosyl-L-methionine</name>
        <dbReference type="ChEBI" id="CHEBI:59789"/>
    </ligand>
</feature>
<dbReference type="InterPro" id="IPR029026">
    <property type="entry name" value="tRNA_m1G_MTases_N"/>
</dbReference>
<feature type="binding site" evidence="6">
    <location>
        <position position="78"/>
    </location>
    <ligand>
        <name>S-adenosyl-L-methionine</name>
        <dbReference type="ChEBI" id="CHEBI:59789"/>
    </ligand>
</feature>
<dbReference type="InterPro" id="IPR001537">
    <property type="entry name" value="SpoU_MeTrfase"/>
</dbReference>
<dbReference type="PANTHER" id="PTHR42971">
    <property type="entry name" value="TRNA (CYTIDINE(34)-2'-O)-METHYLTRANSFERASE"/>
    <property type="match status" value="1"/>
</dbReference>
<dbReference type="EMBL" id="JAPFRD010000001">
    <property type="protein sequence ID" value="MCW8106900.1"/>
    <property type="molecule type" value="Genomic_DNA"/>
</dbReference>
<dbReference type="PIRSF" id="PIRSF029256">
    <property type="entry name" value="SpoU_TrmH_prd"/>
    <property type="match status" value="1"/>
</dbReference>
<evidence type="ECO:0000256" key="2">
    <source>
        <dbReference type="ARBA" id="ARBA00022603"/>
    </source>
</evidence>
<evidence type="ECO:0000313" key="8">
    <source>
        <dbReference type="EMBL" id="MCW8106900.1"/>
    </source>
</evidence>
<keyword evidence="5 6" id="KW-0819">tRNA processing</keyword>
<organism evidence="8 9">
    <name type="scientific">Alteromonas aquimaris</name>
    <dbReference type="NCBI Taxonomy" id="2998417"/>
    <lineage>
        <taxon>Bacteria</taxon>
        <taxon>Pseudomonadati</taxon>
        <taxon>Pseudomonadota</taxon>
        <taxon>Gammaproteobacteria</taxon>
        <taxon>Alteromonadales</taxon>
        <taxon>Alteromonadaceae</taxon>
        <taxon>Alteromonas/Salinimonas group</taxon>
        <taxon>Alteromonas</taxon>
    </lineage>
</organism>
<comment type="subunit">
    <text evidence="6">Homodimer.</text>
</comment>
<dbReference type="InterPro" id="IPR029028">
    <property type="entry name" value="Alpha/beta_knot_MTases"/>
</dbReference>
<evidence type="ECO:0000256" key="4">
    <source>
        <dbReference type="ARBA" id="ARBA00022691"/>
    </source>
</evidence>
<evidence type="ECO:0000256" key="3">
    <source>
        <dbReference type="ARBA" id="ARBA00022679"/>
    </source>
</evidence>
<dbReference type="CDD" id="cd18094">
    <property type="entry name" value="SpoU-like_TrmL"/>
    <property type="match status" value="1"/>
</dbReference>
<gene>
    <name evidence="6" type="primary">trmL</name>
    <name evidence="8" type="ORF">OPS25_00095</name>
</gene>
<keyword evidence="9" id="KW-1185">Reference proteome</keyword>
<reference evidence="8" key="1">
    <citation type="submission" date="2022-11" db="EMBL/GenBank/DDBJ databases">
        <title>Alteromonas sp. nov., isolated from sea water of the Qingdao.</title>
        <authorList>
            <person name="Wang Q."/>
        </authorList>
    </citation>
    <scope>NUCLEOTIDE SEQUENCE</scope>
    <source>
        <strain evidence="8">ASW11-7</strain>
    </source>
</reference>
<comment type="subcellular location">
    <subcellularLocation>
        <location evidence="6">Cytoplasm</location>
    </subcellularLocation>
</comment>
<feature type="domain" description="tRNA/rRNA methyltransferase SpoU type" evidence="7">
    <location>
        <begin position="2"/>
        <end position="142"/>
    </location>
</feature>
<evidence type="ECO:0000256" key="6">
    <source>
        <dbReference type="HAMAP-Rule" id="MF_01885"/>
    </source>
</evidence>
<dbReference type="SUPFAM" id="SSF75217">
    <property type="entry name" value="alpha/beta knot"/>
    <property type="match status" value="1"/>
</dbReference>
<keyword evidence="1 6" id="KW-0963">Cytoplasm</keyword>
<dbReference type="InterPro" id="IPR016914">
    <property type="entry name" value="TrmL"/>
</dbReference>
<dbReference type="HAMAP" id="MF_01885">
    <property type="entry name" value="tRNA_methyltr_TrmL"/>
    <property type="match status" value="1"/>
</dbReference>